<evidence type="ECO:0000256" key="1">
    <source>
        <dbReference type="SAM" id="MobiDB-lite"/>
    </source>
</evidence>
<sequence length="834" mass="87516">MTGRRLRLVRRAGAQALRRIVSADTGTVEAAGLLAAAGSVGPSFQPGLLPRTTRDQALITGVVASANYAFAATTQALAEAVARRLGQRLNAARGRMPRWGAARDRMPRWDAARDRMPRWDAARDRMPRWDAAGGRMPRRDVARGRLLRLDAARGRPLSRRDAARGRGGLRGIVADPRTTALVTQVCACGAGIALQRLAAQRPEEGLGRAAVRVFGWRLTAGGVAGALATAADAVADRLTGAPTGARINVAATLLAGAGVSAVLYARQRRAADIPAGGHVMRPADAPGGTQPVGTSDEPGGARAVRSVDVPGGPEVVRPADAPGGTQPVGTSDEPGGARAVRSVDVPGGPEVVRSAGVPAGPEATRAAVPAGARAVRAAGVAAGVQAVGVGTGVQVLQAVGVGTVVSASILAAARAEAAAAAALGRAVALAVPSLAPAERVAGHAITLALITYAARRAAVLAYRRIDSAGVVVEPAHQEQPTSPLVSGGPASLVRWADFGREGRRYVGMTLTAQEIAHVTGAQDARDPIRVFVGLASALTPGERADLAMRELERSGAFERSVLAYFSPTGSGYVNYVAAETLEYLTKGDVASIAIAYSVRPSFLSLDRVRAAWEENLAFLTALSWRLRSIDPARRPRLVLFGESLGSQAAQNVFLHQGARGLDLLGIDRALFVGTPFASAWRQAWLDDPEGCDGDGRVVEVASYEEWLALPEERRERVRVVLLTHHEDPVPKLGLPLLIQSPGWLGPVRGPGIPAAARWRPFVTALITFVDMLNAIHVVPGQFVSLGHDYRGDLARFVRLAFDLPADEATMAAVERALRDRELDWANRRVAGDKK</sequence>
<gene>
    <name evidence="4" type="ORF">GCM10009850_025510</name>
</gene>
<evidence type="ECO:0000259" key="2">
    <source>
        <dbReference type="Pfam" id="PF10081"/>
    </source>
</evidence>
<reference evidence="5" key="1">
    <citation type="journal article" date="2019" name="Int. J. Syst. Evol. Microbiol.">
        <title>The Global Catalogue of Microorganisms (GCM) 10K type strain sequencing project: providing services to taxonomists for standard genome sequencing and annotation.</title>
        <authorList>
            <consortium name="The Broad Institute Genomics Platform"/>
            <consortium name="The Broad Institute Genome Sequencing Center for Infectious Disease"/>
            <person name="Wu L."/>
            <person name="Ma J."/>
        </authorList>
    </citation>
    <scope>NUCLEOTIDE SEQUENCE [LARGE SCALE GENOMIC DNA]</scope>
    <source>
        <strain evidence="5">JCM 16114</strain>
    </source>
</reference>
<dbReference type="EMBL" id="BAAAQX010000005">
    <property type="protein sequence ID" value="GAA2207093.1"/>
    <property type="molecule type" value="Genomic_DNA"/>
</dbReference>
<dbReference type="Pfam" id="PF15420">
    <property type="entry name" value="Abhydrolase_9_N"/>
    <property type="match status" value="1"/>
</dbReference>
<proteinExistence type="predicted"/>
<feature type="domain" description="Alpha/beta-hydrolase N-terminal" evidence="3">
    <location>
        <begin position="393"/>
        <end position="507"/>
    </location>
</feature>
<dbReference type="InterPro" id="IPR027788">
    <property type="entry name" value="Alpha/beta-hydrolase_N_dom"/>
</dbReference>
<feature type="domain" description="Alpha/beta-hydrolase catalytic" evidence="2">
    <location>
        <begin position="528"/>
        <end position="796"/>
    </location>
</feature>
<keyword evidence="5" id="KW-1185">Reference proteome</keyword>
<name>A0ABP5P9D0_9ACTN</name>
<evidence type="ECO:0000313" key="4">
    <source>
        <dbReference type="EMBL" id="GAA2207093.1"/>
    </source>
</evidence>
<evidence type="ECO:0008006" key="6">
    <source>
        <dbReference type="Google" id="ProtNLM"/>
    </source>
</evidence>
<accession>A0ABP5P9D0</accession>
<feature type="region of interest" description="Disordered" evidence="1">
    <location>
        <begin position="276"/>
        <end position="337"/>
    </location>
</feature>
<evidence type="ECO:0000313" key="5">
    <source>
        <dbReference type="Proteomes" id="UP001499843"/>
    </source>
</evidence>
<dbReference type="Proteomes" id="UP001499843">
    <property type="component" value="Unassembled WGS sequence"/>
</dbReference>
<dbReference type="InterPro" id="IPR027787">
    <property type="entry name" value="Alpha/beta-hydrolase_catalytic"/>
</dbReference>
<dbReference type="Pfam" id="PF10081">
    <property type="entry name" value="Abhydrolase_9"/>
    <property type="match status" value="1"/>
</dbReference>
<organism evidence="4 5">
    <name type="scientific">Nonomuraea monospora</name>
    <dbReference type="NCBI Taxonomy" id="568818"/>
    <lineage>
        <taxon>Bacteria</taxon>
        <taxon>Bacillati</taxon>
        <taxon>Actinomycetota</taxon>
        <taxon>Actinomycetes</taxon>
        <taxon>Streptosporangiales</taxon>
        <taxon>Streptosporangiaceae</taxon>
        <taxon>Nonomuraea</taxon>
    </lineage>
</organism>
<comment type="caution">
    <text evidence="4">The sequence shown here is derived from an EMBL/GenBank/DDBJ whole genome shotgun (WGS) entry which is preliminary data.</text>
</comment>
<evidence type="ECO:0000259" key="3">
    <source>
        <dbReference type="Pfam" id="PF15420"/>
    </source>
</evidence>
<protein>
    <recommendedName>
        <fullName evidence="6">Alpha/beta-hydrolase catalytic domain-containing protein</fullName>
    </recommendedName>
</protein>